<reference evidence="2 3" key="1">
    <citation type="journal article" date="2021" name="Nat. Commun.">
        <title>Genetic determinants of endophytism in the Arabidopsis root mycobiome.</title>
        <authorList>
            <person name="Mesny F."/>
            <person name="Miyauchi S."/>
            <person name="Thiergart T."/>
            <person name="Pickel B."/>
            <person name="Atanasova L."/>
            <person name="Karlsson M."/>
            <person name="Huettel B."/>
            <person name="Barry K.W."/>
            <person name="Haridas S."/>
            <person name="Chen C."/>
            <person name="Bauer D."/>
            <person name="Andreopoulos W."/>
            <person name="Pangilinan J."/>
            <person name="LaButti K."/>
            <person name="Riley R."/>
            <person name="Lipzen A."/>
            <person name="Clum A."/>
            <person name="Drula E."/>
            <person name="Henrissat B."/>
            <person name="Kohler A."/>
            <person name="Grigoriev I.V."/>
            <person name="Martin F.M."/>
            <person name="Hacquard S."/>
        </authorList>
    </citation>
    <scope>NUCLEOTIDE SEQUENCE [LARGE SCALE GENOMIC DNA]</scope>
    <source>
        <strain evidence="2 3">MPI-CAGE-CH-0241</strain>
    </source>
</reference>
<feature type="region of interest" description="Disordered" evidence="1">
    <location>
        <begin position="43"/>
        <end position="62"/>
    </location>
</feature>
<sequence length="169" mass="17710">MTCTSKVAGLLDHRYMVQPPAVSQDHIFIVVLDSWTFLDKGVPGPAPSTPSPGTDVSAFCSSSPRHAPLEAFKAKFTSRRPAATLPAATPTQTLAPGRSTSSSQSHFLSASPTPTMKRSASGVDHIPPAERPRQPSTSPIIISSTATPSTSSSSSQETIDEPETARLGL</sequence>
<feature type="compositionally biased region" description="Polar residues" evidence="1">
    <location>
        <begin position="98"/>
        <end position="118"/>
    </location>
</feature>
<feature type="compositionally biased region" description="Low complexity" evidence="1">
    <location>
        <begin position="135"/>
        <end position="155"/>
    </location>
</feature>
<keyword evidence="3" id="KW-1185">Reference proteome</keyword>
<comment type="caution">
    <text evidence="2">The sequence shown here is derived from an EMBL/GenBank/DDBJ whole genome shotgun (WGS) entry which is preliminary data.</text>
</comment>
<proteinExistence type="predicted"/>
<dbReference type="AlphaFoldDB" id="A0A9P9AIR3"/>
<dbReference type="Proteomes" id="UP000777438">
    <property type="component" value="Unassembled WGS sequence"/>
</dbReference>
<evidence type="ECO:0000313" key="2">
    <source>
        <dbReference type="EMBL" id="KAH6871406.1"/>
    </source>
</evidence>
<name>A0A9P9AIR3_9HYPO</name>
<accession>A0A9P9AIR3</accession>
<evidence type="ECO:0000313" key="3">
    <source>
        <dbReference type="Proteomes" id="UP000777438"/>
    </source>
</evidence>
<dbReference type="EMBL" id="JAGPYM010000055">
    <property type="protein sequence ID" value="KAH6871406.1"/>
    <property type="molecule type" value="Genomic_DNA"/>
</dbReference>
<feature type="compositionally biased region" description="Low complexity" evidence="1">
    <location>
        <begin position="81"/>
        <end position="96"/>
    </location>
</feature>
<feature type="region of interest" description="Disordered" evidence="1">
    <location>
        <begin position="72"/>
        <end position="169"/>
    </location>
</feature>
<evidence type="ECO:0000256" key="1">
    <source>
        <dbReference type="SAM" id="MobiDB-lite"/>
    </source>
</evidence>
<protein>
    <submittedName>
        <fullName evidence="2">Uncharacterized protein</fullName>
    </submittedName>
</protein>
<dbReference type="OrthoDB" id="5099223at2759"/>
<organism evidence="2 3">
    <name type="scientific">Thelonectria olida</name>
    <dbReference type="NCBI Taxonomy" id="1576542"/>
    <lineage>
        <taxon>Eukaryota</taxon>
        <taxon>Fungi</taxon>
        <taxon>Dikarya</taxon>
        <taxon>Ascomycota</taxon>
        <taxon>Pezizomycotina</taxon>
        <taxon>Sordariomycetes</taxon>
        <taxon>Hypocreomycetidae</taxon>
        <taxon>Hypocreales</taxon>
        <taxon>Nectriaceae</taxon>
        <taxon>Thelonectria</taxon>
    </lineage>
</organism>
<gene>
    <name evidence="2" type="ORF">B0T10DRAFT_466695</name>
</gene>